<dbReference type="Proteomes" id="UP000195602">
    <property type="component" value="Unassembled WGS sequence"/>
</dbReference>
<protein>
    <submittedName>
        <fullName evidence="3">Mitochondrial 37S ribosomal protein</fullName>
    </submittedName>
</protein>
<proteinExistence type="predicted"/>
<evidence type="ECO:0000256" key="2">
    <source>
        <dbReference type="SAM" id="MobiDB-lite"/>
    </source>
</evidence>
<feature type="compositionally biased region" description="Basic and acidic residues" evidence="2">
    <location>
        <begin position="36"/>
        <end position="46"/>
    </location>
</feature>
<feature type="coiled-coil region" evidence="1">
    <location>
        <begin position="121"/>
        <end position="150"/>
    </location>
</feature>
<dbReference type="EMBL" id="LYUB02000013">
    <property type="protein sequence ID" value="OVF07331.1"/>
    <property type="molecule type" value="Genomic_DNA"/>
</dbReference>
<reference evidence="3 4" key="1">
    <citation type="submission" date="2017-04" db="EMBL/GenBank/DDBJ databases">
        <title>Draft genome of the yeast Clavispora lusitaniae type strain CBS 6936.</title>
        <authorList>
            <person name="Durrens P."/>
            <person name="Klopp C."/>
            <person name="Biteau N."/>
            <person name="Fitton-Ouhabi V."/>
            <person name="Dementhon K."/>
            <person name="Accoceberry I."/>
            <person name="Sherman D.J."/>
            <person name="Noel T."/>
        </authorList>
    </citation>
    <scope>NUCLEOTIDE SEQUENCE [LARGE SCALE GENOMIC DNA]</scope>
    <source>
        <strain evidence="3 4">CBS 6936</strain>
    </source>
</reference>
<dbReference type="AlphaFoldDB" id="A0AA91PXR9"/>
<name>A0AA91PXR9_CLALS</name>
<gene>
    <name evidence="3" type="ORF">A9F13_13g00264</name>
</gene>
<organism evidence="3 4">
    <name type="scientific">Clavispora lusitaniae</name>
    <name type="common">Candida lusitaniae</name>
    <dbReference type="NCBI Taxonomy" id="36911"/>
    <lineage>
        <taxon>Eukaryota</taxon>
        <taxon>Fungi</taxon>
        <taxon>Dikarya</taxon>
        <taxon>Ascomycota</taxon>
        <taxon>Saccharomycotina</taxon>
        <taxon>Pichiomycetes</taxon>
        <taxon>Metschnikowiaceae</taxon>
        <taxon>Clavispora</taxon>
    </lineage>
</organism>
<dbReference type="KEGG" id="clus:A9F13_13g00264"/>
<keyword evidence="1" id="KW-0175">Coiled coil</keyword>
<evidence type="ECO:0000313" key="3">
    <source>
        <dbReference type="EMBL" id="OVF07331.1"/>
    </source>
</evidence>
<sequence>MRSSPVNLGKRTLKYGGKSGILPEVRPIFKRNPIKPKSEHQKHEEAQIEQGYAEGIPTPKKRGFVFHRKPVERPVITVEERIKRFIEDRTPDVDKSKLSQEELWELQRDEVRRQHLKDAFLAEAKRLERLEQLEAKKQEQEQKHKDQQEHFEESVATKLTLPTIDSYLKGPIMRHRTPEEQAIVNEKRTLNRKATELAVMESKATDLLNLYHAASTFITTEEELEVAIKDAFEVKVGKFESSERLIEDKLFGFHNSYNNAKTGEKLIQDAAFGEIDGQPGLDAVKETLSGEAESMRRDAQARLNHNN</sequence>
<evidence type="ECO:0000313" key="4">
    <source>
        <dbReference type="Proteomes" id="UP000195602"/>
    </source>
</evidence>
<dbReference type="Pfam" id="PF26163">
    <property type="entry name" value="mS26"/>
    <property type="match status" value="1"/>
</dbReference>
<dbReference type="CDD" id="cd23703">
    <property type="entry name" value="mS26_PET12"/>
    <property type="match status" value="1"/>
</dbReference>
<feature type="region of interest" description="Disordered" evidence="2">
    <location>
        <begin position="26"/>
        <end position="60"/>
    </location>
</feature>
<dbReference type="GO" id="GO:0005840">
    <property type="term" value="C:ribosome"/>
    <property type="evidence" value="ECO:0007669"/>
    <property type="project" value="UniProtKB-KW"/>
</dbReference>
<keyword evidence="3" id="KW-0689">Ribosomal protein</keyword>
<evidence type="ECO:0000256" key="1">
    <source>
        <dbReference type="SAM" id="Coils"/>
    </source>
</evidence>
<accession>A0AA91PXR9</accession>
<dbReference type="InterPro" id="IPR058940">
    <property type="entry name" value="mS26_fungi"/>
</dbReference>
<comment type="caution">
    <text evidence="3">The sequence shown here is derived from an EMBL/GenBank/DDBJ whole genome shotgun (WGS) entry which is preliminary data.</text>
</comment>
<keyword evidence="3" id="KW-0687">Ribonucleoprotein</keyword>